<evidence type="ECO:0000313" key="1">
    <source>
        <dbReference type="EMBL" id="MDX8482273.1"/>
    </source>
</evidence>
<dbReference type="Proteomes" id="UP001287059">
    <property type="component" value="Unassembled WGS sequence"/>
</dbReference>
<evidence type="ECO:0008006" key="3">
    <source>
        <dbReference type="Google" id="ProtNLM"/>
    </source>
</evidence>
<accession>A0ABU4Y7H7</accession>
<sequence length="142" mass="15889">MTRRSDYLEVGGMDEVRFPINFHDVDYCLKLRALGRRIVFTPHAKLVHDEPARSEIQAPLFEREVQNLRTKWGSVLAADPYYSPMLSLDPRPFSALGWPPRAMGPRESLFGIESPGLTASLAIAECVVEHLTRSAGAQAQKP</sequence>
<reference evidence="1 2" key="1">
    <citation type="submission" date="2023-08" db="EMBL/GenBank/DDBJ databases">
        <title>Implementing the SeqCode for naming new Mesorhizobium species isolated from Vachellia karroo root nodules.</title>
        <authorList>
            <person name="Van Lill M."/>
        </authorList>
    </citation>
    <scope>NUCLEOTIDE SEQUENCE [LARGE SCALE GENOMIC DNA]</scope>
    <source>
        <strain evidence="1 2">VK24D</strain>
    </source>
</reference>
<name>A0ABU4Y7H7_9HYPH</name>
<gene>
    <name evidence="1" type="ORF">RFN28_28010</name>
</gene>
<proteinExistence type="predicted"/>
<dbReference type="RefSeq" id="WP_320290372.1">
    <property type="nucleotide sequence ID" value="NZ_JAVIIW010000046.1"/>
</dbReference>
<dbReference type="EMBL" id="JAVIIW010000046">
    <property type="protein sequence ID" value="MDX8482273.1"/>
    <property type="molecule type" value="Genomic_DNA"/>
</dbReference>
<keyword evidence="2" id="KW-1185">Reference proteome</keyword>
<protein>
    <recommendedName>
        <fullName evidence="3">FAD dependent oxidoreductase</fullName>
    </recommendedName>
</protein>
<dbReference type="PANTHER" id="PTHR43179:SF7">
    <property type="entry name" value="RHAMNOSYLTRANSFERASE WBBL"/>
    <property type="match status" value="1"/>
</dbReference>
<organism evidence="1 2">
    <name type="scientific">Mesorhizobium album</name>
    <dbReference type="NCBI Taxonomy" id="3072314"/>
    <lineage>
        <taxon>Bacteria</taxon>
        <taxon>Pseudomonadati</taxon>
        <taxon>Pseudomonadota</taxon>
        <taxon>Alphaproteobacteria</taxon>
        <taxon>Hyphomicrobiales</taxon>
        <taxon>Phyllobacteriaceae</taxon>
        <taxon>Mesorhizobium</taxon>
    </lineage>
</organism>
<dbReference type="InterPro" id="IPR036188">
    <property type="entry name" value="FAD/NAD-bd_sf"/>
</dbReference>
<dbReference type="Gene3D" id="3.90.550.10">
    <property type="entry name" value="Spore Coat Polysaccharide Biosynthesis Protein SpsA, Chain A"/>
    <property type="match status" value="1"/>
</dbReference>
<evidence type="ECO:0000313" key="2">
    <source>
        <dbReference type="Proteomes" id="UP001287059"/>
    </source>
</evidence>
<dbReference type="PANTHER" id="PTHR43179">
    <property type="entry name" value="RHAMNOSYLTRANSFERASE WBBL"/>
    <property type="match status" value="1"/>
</dbReference>
<dbReference type="Gene3D" id="3.50.50.60">
    <property type="entry name" value="FAD/NAD(P)-binding domain"/>
    <property type="match status" value="1"/>
</dbReference>
<comment type="caution">
    <text evidence="1">The sequence shown here is derived from an EMBL/GenBank/DDBJ whole genome shotgun (WGS) entry which is preliminary data.</text>
</comment>
<dbReference type="SUPFAM" id="SSF53448">
    <property type="entry name" value="Nucleotide-diphospho-sugar transferases"/>
    <property type="match status" value="1"/>
</dbReference>
<dbReference type="InterPro" id="IPR029044">
    <property type="entry name" value="Nucleotide-diphossugar_trans"/>
</dbReference>